<sequence length="112" mass="12566">PDIWLLDNVLPGFNEACLRFYWACRGIELHILKAPALELGSNLPEDYFVNHHRVADNQLRLLYYPRQAQSVFAIVAPLVPVASLEKDEVVHIGAHSDFGTITLLLQDDMGGL</sequence>
<gene>
    <name evidence="1" type="ORF">BXZ70DRAFT_892318</name>
</gene>
<protein>
    <submittedName>
        <fullName evidence="1">Uncharacterized protein</fullName>
    </submittedName>
</protein>
<dbReference type="Gene3D" id="2.60.120.330">
    <property type="entry name" value="B-lactam Antibiotic, Isopenicillin N Synthase, Chain"/>
    <property type="match status" value="1"/>
</dbReference>
<dbReference type="Proteomes" id="UP000813824">
    <property type="component" value="Unassembled WGS sequence"/>
</dbReference>
<reference evidence="1" key="1">
    <citation type="journal article" date="2021" name="New Phytol.">
        <title>Evolutionary innovations through gain and loss of genes in the ectomycorrhizal Boletales.</title>
        <authorList>
            <person name="Wu G."/>
            <person name="Miyauchi S."/>
            <person name="Morin E."/>
            <person name="Kuo A."/>
            <person name="Drula E."/>
            <person name="Varga T."/>
            <person name="Kohler A."/>
            <person name="Feng B."/>
            <person name="Cao Y."/>
            <person name="Lipzen A."/>
            <person name="Daum C."/>
            <person name="Hundley H."/>
            <person name="Pangilinan J."/>
            <person name="Johnson J."/>
            <person name="Barry K."/>
            <person name="LaButti K."/>
            <person name="Ng V."/>
            <person name="Ahrendt S."/>
            <person name="Min B."/>
            <person name="Choi I.G."/>
            <person name="Park H."/>
            <person name="Plett J.M."/>
            <person name="Magnuson J."/>
            <person name="Spatafora J.W."/>
            <person name="Nagy L.G."/>
            <person name="Henrissat B."/>
            <person name="Grigoriev I.V."/>
            <person name="Yang Z.L."/>
            <person name="Xu J."/>
            <person name="Martin F.M."/>
        </authorList>
    </citation>
    <scope>NUCLEOTIDE SEQUENCE</scope>
    <source>
        <strain evidence="1">KKN 215</strain>
    </source>
</reference>
<dbReference type="AlphaFoldDB" id="A0A8K0UQ94"/>
<dbReference type="InterPro" id="IPR027443">
    <property type="entry name" value="IPNS-like_sf"/>
</dbReference>
<proteinExistence type="predicted"/>
<organism evidence="1 2">
    <name type="scientific">Cristinia sonorae</name>
    <dbReference type="NCBI Taxonomy" id="1940300"/>
    <lineage>
        <taxon>Eukaryota</taxon>
        <taxon>Fungi</taxon>
        <taxon>Dikarya</taxon>
        <taxon>Basidiomycota</taxon>
        <taxon>Agaricomycotina</taxon>
        <taxon>Agaricomycetes</taxon>
        <taxon>Agaricomycetidae</taxon>
        <taxon>Agaricales</taxon>
        <taxon>Pleurotineae</taxon>
        <taxon>Stephanosporaceae</taxon>
        <taxon>Cristinia</taxon>
    </lineage>
</organism>
<comment type="caution">
    <text evidence="1">The sequence shown here is derived from an EMBL/GenBank/DDBJ whole genome shotgun (WGS) entry which is preliminary data.</text>
</comment>
<dbReference type="SUPFAM" id="SSF51197">
    <property type="entry name" value="Clavaminate synthase-like"/>
    <property type="match status" value="1"/>
</dbReference>
<evidence type="ECO:0000313" key="1">
    <source>
        <dbReference type="EMBL" id="KAH8101084.1"/>
    </source>
</evidence>
<keyword evidence="2" id="KW-1185">Reference proteome</keyword>
<evidence type="ECO:0000313" key="2">
    <source>
        <dbReference type="Proteomes" id="UP000813824"/>
    </source>
</evidence>
<feature type="non-terminal residue" evidence="1">
    <location>
        <position position="1"/>
    </location>
</feature>
<dbReference type="OrthoDB" id="288590at2759"/>
<accession>A0A8K0UQ94</accession>
<dbReference type="EMBL" id="JAEVFJ010000013">
    <property type="protein sequence ID" value="KAH8101084.1"/>
    <property type="molecule type" value="Genomic_DNA"/>
</dbReference>
<name>A0A8K0UQ94_9AGAR</name>